<evidence type="ECO:0000256" key="1">
    <source>
        <dbReference type="SAM" id="MobiDB-lite"/>
    </source>
</evidence>
<comment type="caution">
    <text evidence="2">The sequence shown here is derived from an EMBL/GenBank/DDBJ whole genome shotgun (WGS) entry which is preliminary data.</text>
</comment>
<evidence type="ECO:0000313" key="3">
    <source>
        <dbReference type="Proteomes" id="UP001371218"/>
    </source>
</evidence>
<dbReference type="Pfam" id="PF10636">
    <property type="entry name" value="hemP"/>
    <property type="match status" value="1"/>
</dbReference>
<evidence type="ECO:0000313" key="2">
    <source>
        <dbReference type="EMBL" id="MEK8029992.1"/>
    </source>
</evidence>
<reference evidence="2 3" key="1">
    <citation type="submission" date="2024-04" db="EMBL/GenBank/DDBJ databases">
        <title>Novel species of the genus Ideonella isolated from streams.</title>
        <authorList>
            <person name="Lu H."/>
        </authorList>
    </citation>
    <scope>NUCLEOTIDE SEQUENCE [LARGE SCALE GENOMIC DNA]</scope>
    <source>
        <strain evidence="2 3">DXS29W</strain>
    </source>
</reference>
<sequence length="66" mass="7086">MITTPPPVPPGTPTHPAPATLSVPMATGPQWRSEDLLAGTDEALITHNDQVYRLRRTGTGKLILTK</sequence>
<proteinExistence type="predicted"/>
<dbReference type="InterPro" id="IPR019600">
    <property type="entry name" value="Hemin_uptake_protein_HemP"/>
</dbReference>
<dbReference type="RefSeq" id="WP_341424354.1">
    <property type="nucleotide sequence ID" value="NZ_JBBUTG010000002.1"/>
</dbReference>
<dbReference type="Gene3D" id="2.10.70.10">
    <property type="entry name" value="Complement Module, domain 1"/>
    <property type="match status" value="1"/>
</dbReference>
<name>A0ABU9BJ43_9BURK</name>
<feature type="compositionally biased region" description="Pro residues" evidence="1">
    <location>
        <begin position="1"/>
        <end position="16"/>
    </location>
</feature>
<protein>
    <submittedName>
        <fullName evidence="2">Hemin uptake protein HemP</fullName>
    </submittedName>
</protein>
<keyword evidence="3" id="KW-1185">Reference proteome</keyword>
<accession>A0ABU9BJ43</accession>
<gene>
    <name evidence="2" type="ORF">AACH06_04080</name>
</gene>
<organism evidence="2 3">
    <name type="scientific">Ideonella lacteola</name>
    <dbReference type="NCBI Taxonomy" id="2984193"/>
    <lineage>
        <taxon>Bacteria</taxon>
        <taxon>Pseudomonadati</taxon>
        <taxon>Pseudomonadota</taxon>
        <taxon>Betaproteobacteria</taxon>
        <taxon>Burkholderiales</taxon>
        <taxon>Sphaerotilaceae</taxon>
        <taxon>Ideonella</taxon>
    </lineage>
</organism>
<dbReference type="EMBL" id="JBBUTG010000002">
    <property type="protein sequence ID" value="MEK8029992.1"/>
    <property type="molecule type" value="Genomic_DNA"/>
</dbReference>
<dbReference type="Proteomes" id="UP001371218">
    <property type="component" value="Unassembled WGS sequence"/>
</dbReference>
<feature type="region of interest" description="Disordered" evidence="1">
    <location>
        <begin position="1"/>
        <end position="26"/>
    </location>
</feature>